<accession>A0A972JKR6</accession>
<keyword evidence="1" id="KW-1133">Transmembrane helix</keyword>
<sequence length="189" mass="21569">MVLVLAFLFIVGCLFIAFGFLLYLPYLPIRNLLLKTGKITSENGKTIGRIYISLIILFEIFIIFEAIFPSDDFYRQEFKTITYRELPQSAAFISKDSSYPDFHGDYGSSAQIKLSETDFISLKTEMANDSGFEVSNQSRGSAEIDYTHQNIADSAISIRFVQKTNAESKYRSIEFLNDQRTIFVNLIKS</sequence>
<feature type="transmembrane region" description="Helical" evidence="1">
    <location>
        <begin position="50"/>
        <end position="68"/>
    </location>
</feature>
<keyword evidence="3" id="KW-1185">Reference proteome</keyword>
<organism evidence="2 3">
    <name type="scientific">Flavobacterium silvaticum</name>
    <dbReference type="NCBI Taxonomy" id="1852020"/>
    <lineage>
        <taxon>Bacteria</taxon>
        <taxon>Pseudomonadati</taxon>
        <taxon>Bacteroidota</taxon>
        <taxon>Flavobacteriia</taxon>
        <taxon>Flavobacteriales</taxon>
        <taxon>Flavobacteriaceae</taxon>
        <taxon>Flavobacterium</taxon>
    </lineage>
</organism>
<feature type="transmembrane region" description="Helical" evidence="1">
    <location>
        <begin position="6"/>
        <end position="29"/>
    </location>
</feature>
<evidence type="ECO:0000313" key="2">
    <source>
        <dbReference type="EMBL" id="NMH29397.1"/>
    </source>
</evidence>
<name>A0A972JKR6_9FLAO</name>
<dbReference type="EMBL" id="JAAMPU010000108">
    <property type="protein sequence ID" value="NMH29397.1"/>
    <property type="molecule type" value="Genomic_DNA"/>
</dbReference>
<keyword evidence="1" id="KW-0472">Membrane</keyword>
<dbReference type="Proteomes" id="UP000712080">
    <property type="component" value="Unassembled WGS sequence"/>
</dbReference>
<proteinExistence type="predicted"/>
<evidence type="ECO:0000313" key="3">
    <source>
        <dbReference type="Proteomes" id="UP000712080"/>
    </source>
</evidence>
<keyword evidence="1" id="KW-0812">Transmembrane</keyword>
<dbReference type="RefSeq" id="WP_169528490.1">
    <property type="nucleotide sequence ID" value="NZ_JAAMPU010000108.1"/>
</dbReference>
<reference evidence="2" key="1">
    <citation type="submission" date="2020-02" db="EMBL/GenBank/DDBJ databases">
        <title>Flavobacterium sp. genome.</title>
        <authorList>
            <person name="Jung H.S."/>
            <person name="Baek J.H."/>
            <person name="Jeon C.O."/>
        </authorList>
    </citation>
    <scope>NUCLEOTIDE SEQUENCE</scope>
    <source>
        <strain evidence="2">SE-s28</strain>
    </source>
</reference>
<gene>
    <name evidence="2" type="ORF">G6047_15265</name>
</gene>
<evidence type="ECO:0000256" key="1">
    <source>
        <dbReference type="SAM" id="Phobius"/>
    </source>
</evidence>
<dbReference type="AlphaFoldDB" id="A0A972JKR6"/>
<comment type="caution">
    <text evidence="2">The sequence shown here is derived from an EMBL/GenBank/DDBJ whole genome shotgun (WGS) entry which is preliminary data.</text>
</comment>
<protein>
    <submittedName>
        <fullName evidence="2">Uncharacterized protein</fullName>
    </submittedName>
</protein>